<dbReference type="InterPro" id="IPR011009">
    <property type="entry name" value="Kinase-like_dom_sf"/>
</dbReference>
<dbReference type="InterPro" id="IPR032675">
    <property type="entry name" value="LRR_dom_sf"/>
</dbReference>
<keyword evidence="21" id="KW-1185">Reference proteome</keyword>
<dbReference type="SUPFAM" id="SSF52058">
    <property type="entry name" value="L domain-like"/>
    <property type="match status" value="1"/>
</dbReference>
<evidence type="ECO:0000256" key="5">
    <source>
        <dbReference type="ARBA" id="ARBA00022527"/>
    </source>
</evidence>
<evidence type="ECO:0000256" key="12">
    <source>
        <dbReference type="ARBA" id="ARBA00022777"/>
    </source>
</evidence>
<dbReference type="GO" id="GO:0033612">
    <property type="term" value="F:receptor serine/threonine kinase binding"/>
    <property type="evidence" value="ECO:0007669"/>
    <property type="project" value="TreeGrafter"/>
</dbReference>
<dbReference type="SUPFAM" id="SSF56112">
    <property type="entry name" value="Protein kinase-like (PK-like)"/>
    <property type="match status" value="1"/>
</dbReference>
<dbReference type="SMART" id="SM00369">
    <property type="entry name" value="LRR_TYP"/>
    <property type="match status" value="8"/>
</dbReference>
<keyword evidence="5" id="KW-0723">Serine/threonine-protein kinase</keyword>
<comment type="similarity">
    <text evidence="2">Belongs to the protein kinase superfamily. Ser/Thr protein kinase family.</text>
</comment>
<dbReference type="AlphaFoldDB" id="A0A7N2MFG1"/>
<feature type="domain" description="Protein kinase" evidence="19">
    <location>
        <begin position="664"/>
        <end position="929"/>
    </location>
</feature>
<evidence type="ECO:0000256" key="18">
    <source>
        <dbReference type="SAM" id="SignalP"/>
    </source>
</evidence>
<evidence type="ECO:0000256" key="9">
    <source>
        <dbReference type="ARBA" id="ARBA00022729"/>
    </source>
</evidence>
<protein>
    <recommendedName>
        <fullName evidence="3">non-specific serine/threonine protein kinase</fullName>
        <ecNumber evidence="3">2.7.11.1</ecNumber>
    </recommendedName>
</protein>
<keyword evidence="4" id="KW-1003">Cell membrane</keyword>
<dbReference type="SMART" id="SM00220">
    <property type="entry name" value="S_TKc"/>
    <property type="match status" value="1"/>
</dbReference>
<keyword evidence="15" id="KW-0472">Membrane</keyword>
<dbReference type="InterPro" id="IPR001611">
    <property type="entry name" value="Leu-rich_rpt"/>
</dbReference>
<evidence type="ECO:0000256" key="3">
    <source>
        <dbReference type="ARBA" id="ARBA00012513"/>
    </source>
</evidence>
<dbReference type="GO" id="GO:0005886">
    <property type="term" value="C:plasma membrane"/>
    <property type="evidence" value="ECO:0007669"/>
    <property type="project" value="UniProtKB-SubCell"/>
</dbReference>
<dbReference type="PANTHER" id="PTHR48056">
    <property type="entry name" value="LRR RECEPTOR-LIKE SERINE/THREONINE-PROTEIN KINASE-RELATED"/>
    <property type="match status" value="1"/>
</dbReference>
<dbReference type="Gramene" id="QL08p061607:mrna">
    <property type="protein sequence ID" value="QL08p061607:mrna"/>
    <property type="gene ID" value="QL08p061607"/>
</dbReference>
<evidence type="ECO:0000313" key="21">
    <source>
        <dbReference type="Proteomes" id="UP000594261"/>
    </source>
</evidence>
<evidence type="ECO:0000256" key="13">
    <source>
        <dbReference type="ARBA" id="ARBA00022840"/>
    </source>
</evidence>
<keyword evidence="14" id="KW-1133">Transmembrane helix</keyword>
<evidence type="ECO:0000256" key="15">
    <source>
        <dbReference type="ARBA" id="ARBA00023136"/>
    </source>
</evidence>
<evidence type="ECO:0000256" key="10">
    <source>
        <dbReference type="ARBA" id="ARBA00022737"/>
    </source>
</evidence>
<dbReference type="EnsemblPlants" id="QL08p061607:mrna">
    <property type="protein sequence ID" value="QL08p061607:mrna"/>
    <property type="gene ID" value="QL08p061607"/>
</dbReference>
<dbReference type="InterPro" id="IPR013210">
    <property type="entry name" value="LRR_N_plant-typ"/>
</dbReference>
<evidence type="ECO:0000256" key="2">
    <source>
        <dbReference type="ARBA" id="ARBA00008684"/>
    </source>
</evidence>
<evidence type="ECO:0000256" key="14">
    <source>
        <dbReference type="ARBA" id="ARBA00022989"/>
    </source>
</evidence>
<evidence type="ECO:0000256" key="11">
    <source>
        <dbReference type="ARBA" id="ARBA00022741"/>
    </source>
</evidence>
<evidence type="ECO:0000259" key="19">
    <source>
        <dbReference type="PROSITE" id="PS50011"/>
    </source>
</evidence>
<dbReference type="GO" id="GO:0005524">
    <property type="term" value="F:ATP binding"/>
    <property type="evidence" value="ECO:0007669"/>
    <property type="project" value="UniProtKB-UniRule"/>
</dbReference>
<dbReference type="Gene3D" id="1.10.510.10">
    <property type="entry name" value="Transferase(Phosphotransferase) domain 1"/>
    <property type="match status" value="1"/>
</dbReference>
<evidence type="ECO:0000256" key="8">
    <source>
        <dbReference type="ARBA" id="ARBA00022692"/>
    </source>
</evidence>
<dbReference type="Pfam" id="PF08263">
    <property type="entry name" value="LRRNT_2"/>
    <property type="match status" value="1"/>
</dbReference>
<dbReference type="PANTHER" id="PTHR48056:SF89">
    <property type="entry name" value="OS06G0585982 PROTEIN"/>
    <property type="match status" value="1"/>
</dbReference>
<evidence type="ECO:0000256" key="16">
    <source>
        <dbReference type="ARBA" id="ARBA00023180"/>
    </source>
</evidence>
<reference evidence="20 21" key="1">
    <citation type="journal article" date="2016" name="G3 (Bethesda)">
        <title>First Draft Assembly and Annotation of the Genome of a California Endemic Oak Quercus lobata Nee (Fagaceae).</title>
        <authorList>
            <person name="Sork V.L."/>
            <person name="Fitz-Gibbon S.T."/>
            <person name="Puiu D."/>
            <person name="Crepeau M."/>
            <person name="Gugger P.F."/>
            <person name="Sherman R."/>
            <person name="Stevens K."/>
            <person name="Langley C.H."/>
            <person name="Pellegrini M."/>
            <person name="Salzberg S.L."/>
        </authorList>
    </citation>
    <scope>NUCLEOTIDE SEQUENCE [LARGE SCALE GENOMIC DNA]</scope>
    <source>
        <strain evidence="20 21">cv. SW786</strain>
    </source>
</reference>
<organism evidence="20 21">
    <name type="scientific">Quercus lobata</name>
    <name type="common">Valley oak</name>
    <dbReference type="NCBI Taxonomy" id="97700"/>
    <lineage>
        <taxon>Eukaryota</taxon>
        <taxon>Viridiplantae</taxon>
        <taxon>Streptophyta</taxon>
        <taxon>Embryophyta</taxon>
        <taxon>Tracheophyta</taxon>
        <taxon>Spermatophyta</taxon>
        <taxon>Magnoliopsida</taxon>
        <taxon>eudicotyledons</taxon>
        <taxon>Gunneridae</taxon>
        <taxon>Pentapetalae</taxon>
        <taxon>rosids</taxon>
        <taxon>fabids</taxon>
        <taxon>Fagales</taxon>
        <taxon>Fagaceae</taxon>
        <taxon>Quercus</taxon>
    </lineage>
</organism>
<evidence type="ECO:0000256" key="1">
    <source>
        <dbReference type="ARBA" id="ARBA00004162"/>
    </source>
</evidence>
<keyword evidence="16" id="KW-0325">Glycoprotein</keyword>
<dbReference type="OMA" id="MENNYIT"/>
<keyword evidence="6" id="KW-0433">Leucine-rich repeat</keyword>
<dbReference type="FunFam" id="3.30.200.20:FF:000432">
    <property type="entry name" value="LRR receptor-like serine/threonine-protein kinase EFR"/>
    <property type="match status" value="1"/>
</dbReference>
<keyword evidence="13 17" id="KW-0067">ATP-binding</keyword>
<dbReference type="PROSITE" id="PS00108">
    <property type="entry name" value="PROTEIN_KINASE_ST"/>
    <property type="match status" value="1"/>
</dbReference>
<dbReference type="EC" id="2.7.11.1" evidence="3"/>
<keyword evidence="11 17" id="KW-0547">Nucleotide-binding</keyword>
<reference evidence="20" key="2">
    <citation type="submission" date="2021-01" db="UniProtKB">
        <authorList>
            <consortium name="EnsemblPlants"/>
        </authorList>
    </citation>
    <scope>IDENTIFICATION</scope>
</reference>
<keyword evidence="10" id="KW-0677">Repeat</keyword>
<keyword evidence="9 18" id="KW-0732">Signal</keyword>
<dbReference type="Pfam" id="PF07714">
    <property type="entry name" value="PK_Tyr_Ser-Thr"/>
    <property type="match status" value="1"/>
</dbReference>
<dbReference type="Gene3D" id="3.30.200.20">
    <property type="entry name" value="Phosphorylase Kinase, domain 1"/>
    <property type="match status" value="1"/>
</dbReference>
<sequence>MKLHQTNLFAFWPILLFSISLLCLLQPTMTAIPPTNETDRLALLKFKESITDTYMMLSSWNDSMHFCHWSGITCGGRHQRVTALDLQGYKLRGSISPYISNLTFLRIINLQNNSFYDKIPHEVGHLFRLQELYLNNNTLEGEVPSILSNCSNARIINFNWNELNGKIPVELGSLKKLETLALRANNLTGRIPQSFGNLSSIRNLSLPVNKLVGNIPYHIGHLKSLVRFSISANEISGTIPSSLYNISSLQIISISINQLSGTLPANIGLTLPNLKSLAFGINEFSGPIPISLCNASQLQILDLTLNNFSGLVPTNLGNLPDLRYIDLYSNCLGRSLYFLKSLTNCSRLDILDFSTNQFGGVLPIPVGNLSTQLTRLYFGNNEISGTIPVTLGNLVNLIALGLENNLFTGLIPTIFKKFQKIQKLTLNGNRLLAEIPTSIGSLTQLLELHLDGNRLEGSIPPSLGNCQNLQILSISQNNLSGFIPPQLIGLSSLPILLNLSHNSFSGKLPFEVGNLKNIYRLDISENNLSGEIPNSIGNCFSLEYLSLQGNSFDGSLPSSMAFLKGLKFLDVSRNNLSGSIPKGLEKLPYLKELNLSFNDIEGELPTEGVFKNASAISMIGNTKLCGGVPQLLLPPCPVKVIKPTKSLSFKLKIAIIVVVATNGFSPSNLVGTGSFGFVYKGVLHPEERLVAVKVINLQRKGASKSFMAECNVLRNIRHRNLVKILTCCSSVDYSGNQFKALVFEFMTNGSLDIWLHPKIDREDQSGVLSLLQRLNIAIDVACALDYLHNHSVQPIIHCDLKPSNILLDNDMVAHVSDFGLARLLSTVTNSSQKLTSTIGIKGSIGNTAPEYGTGNEVSIEGDVYSFGVFLLEMFLGKRPTDEMFKDDLNLHSFVRMALPEQLVQIVDPALLVRGVEEMPAAAVAAREYYNENEIEADEETQAIVNHSQVEANVYKCLISVLEIGLACSIESQKERMKMEEVSKELHSIKNAFLGSRI</sequence>
<dbReference type="PROSITE" id="PS50011">
    <property type="entry name" value="PROTEIN_KINASE_DOM"/>
    <property type="match status" value="1"/>
</dbReference>
<dbReference type="SMART" id="SM00365">
    <property type="entry name" value="LRR_SD22"/>
    <property type="match status" value="6"/>
</dbReference>
<dbReference type="InterPro" id="IPR001245">
    <property type="entry name" value="Ser-Thr/Tyr_kinase_cat_dom"/>
</dbReference>
<keyword evidence="12" id="KW-0418">Kinase</keyword>
<proteinExistence type="inferred from homology"/>
<dbReference type="InterPro" id="IPR000719">
    <property type="entry name" value="Prot_kinase_dom"/>
</dbReference>
<dbReference type="PROSITE" id="PS00107">
    <property type="entry name" value="PROTEIN_KINASE_ATP"/>
    <property type="match status" value="1"/>
</dbReference>
<dbReference type="Pfam" id="PF00560">
    <property type="entry name" value="LRR_1"/>
    <property type="match status" value="10"/>
</dbReference>
<dbReference type="FunFam" id="3.80.10.10:FF:000288">
    <property type="entry name" value="LRR receptor-like serine/threonine-protein kinase EFR"/>
    <property type="match status" value="1"/>
</dbReference>
<accession>A0A7N2MFG1</accession>
<dbReference type="Gene3D" id="3.80.10.10">
    <property type="entry name" value="Ribonuclease Inhibitor"/>
    <property type="match status" value="3"/>
</dbReference>
<feature type="binding site" evidence="17">
    <location>
        <position position="693"/>
    </location>
    <ligand>
        <name>ATP</name>
        <dbReference type="ChEBI" id="CHEBI:30616"/>
    </ligand>
</feature>
<evidence type="ECO:0000256" key="4">
    <source>
        <dbReference type="ARBA" id="ARBA00022475"/>
    </source>
</evidence>
<evidence type="ECO:0000256" key="17">
    <source>
        <dbReference type="PROSITE-ProRule" id="PRU10141"/>
    </source>
</evidence>
<feature type="chain" id="PRO_5029716288" description="non-specific serine/threonine protein kinase" evidence="18">
    <location>
        <begin position="31"/>
        <end position="997"/>
    </location>
</feature>
<comment type="subcellular location">
    <subcellularLocation>
        <location evidence="1">Cell membrane</location>
        <topology evidence="1">Single-pass membrane protein</topology>
    </subcellularLocation>
</comment>
<dbReference type="InterPro" id="IPR050647">
    <property type="entry name" value="Plant_LRR-RLKs"/>
</dbReference>
<dbReference type="InterPro" id="IPR008271">
    <property type="entry name" value="Ser/Thr_kinase_AS"/>
</dbReference>
<name>A0A7N2MFG1_QUELO</name>
<keyword evidence="8" id="KW-0812">Transmembrane</keyword>
<evidence type="ECO:0000256" key="7">
    <source>
        <dbReference type="ARBA" id="ARBA00022679"/>
    </source>
</evidence>
<dbReference type="Proteomes" id="UP000594261">
    <property type="component" value="Chromosome 8"/>
</dbReference>
<keyword evidence="7" id="KW-0808">Transferase</keyword>
<dbReference type="InParanoid" id="A0A7N2MFG1"/>
<dbReference type="SUPFAM" id="SSF52047">
    <property type="entry name" value="RNI-like"/>
    <property type="match status" value="1"/>
</dbReference>
<evidence type="ECO:0000256" key="6">
    <source>
        <dbReference type="ARBA" id="ARBA00022614"/>
    </source>
</evidence>
<dbReference type="InterPro" id="IPR017441">
    <property type="entry name" value="Protein_kinase_ATP_BS"/>
</dbReference>
<dbReference type="GO" id="GO:0004674">
    <property type="term" value="F:protein serine/threonine kinase activity"/>
    <property type="evidence" value="ECO:0007669"/>
    <property type="project" value="UniProtKB-KW"/>
</dbReference>
<dbReference type="FunFam" id="3.80.10.10:FF:000095">
    <property type="entry name" value="LRR receptor-like serine/threonine-protein kinase GSO1"/>
    <property type="match status" value="1"/>
</dbReference>
<feature type="signal peptide" evidence="18">
    <location>
        <begin position="1"/>
        <end position="30"/>
    </location>
</feature>
<dbReference type="InterPro" id="IPR003591">
    <property type="entry name" value="Leu-rich_rpt_typical-subtyp"/>
</dbReference>
<dbReference type="EMBL" id="LRBV02000008">
    <property type="status" value="NOT_ANNOTATED_CDS"/>
    <property type="molecule type" value="Genomic_DNA"/>
</dbReference>
<evidence type="ECO:0000313" key="20">
    <source>
        <dbReference type="EnsemblPlants" id="QL08p061607:mrna"/>
    </source>
</evidence>